<keyword evidence="3" id="KW-1185">Reference proteome</keyword>
<keyword evidence="2" id="KW-0808">Transferase</keyword>
<dbReference type="OrthoDB" id="9808140at2"/>
<dbReference type="AlphaFoldDB" id="A0A4P6JRS2"/>
<reference evidence="2 3" key="1">
    <citation type="submission" date="2019-01" db="EMBL/GenBank/DDBJ databases">
        <title>Ktedonosporobacter rubrisoli SCAWS-G2.</title>
        <authorList>
            <person name="Huang Y."/>
            <person name="Yan B."/>
        </authorList>
    </citation>
    <scope>NUCLEOTIDE SEQUENCE [LARGE SCALE GENOMIC DNA]</scope>
    <source>
        <strain evidence="2 3">SCAWS-G2</strain>
    </source>
</reference>
<dbReference type="InterPro" id="IPR041698">
    <property type="entry name" value="Methyltransf_25"/>
</dbReference>
<proteinExistence type="predicted"/>
<dbReference type="InterPro" id="IPR050508">
    <property type="entry name" value="Methyltransf_Superfamily"/>
</dbReference>
<evidence type="ECO:0000313" key="3">
    <source>
        <dbReference type="Proteomes" id="UP000290365"/>
    </source>
</evidence>
<protein>
    <submittedName>
        <fullName evidence="2">Methyltransferase domain-containing protein</fullName>
    </submittedName>
</protein>
<dbReference type="PANTHER" id="PTHR42912:SF93">
    <property type="entry name" value="N6-ADENOSINE-METHYLTRANSFERASE TMT1A"/>
    <property type="match status" value="1"/>
</dbReference>
<evidence type="ECO:0000259" key="1">
    <source>
        <dbReference type="Pfam" id="PF13649"/>
    </source>
</evidence>
<organism evidence="2 3">
    <name type="scientific">Ktedonosporobacter rubrisoli</name>
    <dbReference type="NCBI Taxonomy" id="2509675"/>
    <lineage>
        <taxon>Bacteria</taxon>
        <taxon>Bacillati</taxon>
        <taxon>Chloroflexota</taxon>
        <taxon>Ktedonobacteria</taxon>
        <taxon>Ktedonobacterales</taxon>
        <taxon>Ktedonosporobacteraceae</taxon>
        <taxon>Ktedonosporobacter</taxon>
    </lineage>
</organism>
<feature type="domain" description="Methyltransferase" evidence="1">
    <location>
        <begin position="62"/>
        <end position="159"/>
    </location>
</feature>
<dbReference type="Pfam" id="PF13649">
    <property type="entry name" value="Methyltransf_25"/>
    <property type="match status" value="1"/>
</dbReference>
<dbReference type="Proteomes" id="UP000290365">
    <property type="component" value="Chromosome"/>
</dbReference>
<gene>
    <name evidence="2" type="ORF">EPA93_16620</name>
</gene>
<dbReference type="GO" id="GO:0032259">
    <property type="term" value="P:methylation"/>
    <property type="evidence" value="ECO:0007669"/>
    <property type="project" value="UniProtKB-KW"/>
</dbReference>
<dbReference type="InterPro" id="IPR029063">
    <property type="entry name" value="SAM-dependent_MTases_sf"/>
</dbReference>
<sequence>MHTFTHTPSSEAQAGKTQGHVINWGWRYDLMLWWHNLTVHGKWQELQYMIAGLAQFQPGESVLDVGCGTGKLALIARRLVGPTGRVHGIDPGPKQIARARSKARRTGLSINFQIGVIERMAFPDQSFDIGLSTFMMHVLPNNLKHEGLAEIARVLKPGGRLLIVDTKRPVESAERSDRPIHVGPWNSGIQDLPQLLREAGFTQIESGDIEMGEKKFPELGFVKAHLG</sequence>
<dbReference type="RefSeq" id="WP_129888582.1">
    <property type="nucleotide sequence ID" value="NZ_CP035758.1"/>
</dbReference>
<name>A0A4P6JRS2_KTERU</name>
<accession>A0A4P6JRS2</accession>
<dbReference type="Gene3D" id="3.40.50.150">
    <property type="entry name" value="Vaccinia Virus protein VP39"/>
    <property type="match status" value="1"/>
</dbReference>
<dbReference type="GO" id="GO:0008168">
    <property type="term" value="F:methyltransferase activity"/>
    <property type="evidence" value="ECO:0007669"/>
    <property type="project" value="UniProtKB-KW"/>
</dbReference>
<dbReference type="KEGG" id="kbs:EPA93_16620"/>
<dbReference type="PANTHER" id="PTHR42912">
    <property type="entry name" value="METHYLTRANSFERASE"/>
    <property type="match status" value="1"/>
</dbReference>
<dbReference type="EMBL" id="CP035758">
    <property type="protein sequence ID" value="QBD77526.1"/>
    <property type="molecule type" value="Genomic_DNA"/>
</dbReference>
<dbReference type="CDD" id="cd02440">
    <property type="entry name" value="AdoMet_MTases"/>
    <property type="match status" value="1"/>
</dbReference>
<keyword evidence="2" id="KW-0489">Methyltransferase</keyword>
<dbReference type="SUPFAM" id="SSF53335">
    <property type="entry name" value="S-adenosyl-L-methionine-dependent methyltransferases"/>
    <property type="match status" value="1"/>
</dbReference>
<evidence type="ECO:0000313" key="2">
    <source>
        <dbReference type="EMBL" id="QBD77526.1"/>
    </source>
</evidence>